<reference evidence="5" key="1">
    <citation type="submission" date="2022-10" db="EMBL/GenBank/DDBJ databases">
        <authorList>
            <person name="Wei X."/>
        </authorList>
    </citation>
    <scope>NUCLEOTIDE SEQUENCE</scope>
    <source>
        <strain evidence="5">SD2</strain>
    </source>
</reference>
<dbReference type="InterPro" id="IPR046433">
    <property type="entry name" value="ActCoA_hydro"/>
</dbReference>
<dbReference type="EMBL" id="CP107525">
    <property type="protein sequence ID" value="UZW64301.1"/>
    <property type="molecule type" value="Genomic_DNA"/>
</dbReference>
<dbReference type="AlphaFoldDB" id="A0AAN1EE34"/>
<feature type="domain" description="Acetyl-CoA hydrolase/transferase N-terminal" evidence="3">
    <location>
        <begin position="9"/>
        <end position="196"/>
    </location>
</feature>
<evidence type="ECO:0000313" key="5">
    <source>
        <dbReference type="EMBL" id="UZW64301.1"/>
    </source>
</evidence>
<sequence length="444" mass="49897">MANKIFKEIYNQKLIPSSEVKKFIKSNTNLAFSMHFMQPRKILEEIANIARSDKDFKINAYYFSAKQNAADTILDFDLNKQIVPNTFFMQDTERKILKRQKEESLDEKRVFFIPAHFSDSPRIFSENLKIDSFVTMVSPMNEYGYMSMGLSNDYSSTAVRLAKTVIVEVNKNIPFVIGENNLIHVSDVSAIVEHDSPLQEVVDLPPTPEEETIAKIVSEFIPDRACIQMGIGGLPNSICNELYNKKDLGIHTEVLTTGMIGLIKAGVVTNKYKKINKNISVFTFAIGNKQMYEELHLNPTIQSFPVNYVNDPYVISKIDNLVSINSTIEIDLTGACNSEYLNGHQFSATGGQVDFVRGAYMSQGGKSIIALTSTTKNKKFSKIVARLSGPTTTLRNDVHWVVTEYGAVNLKGLNTAQRARALINLAHPDFREDLEKQAKELNLL</sequence>
<dbReference type="SUPFAM" id="SSF100950">
    <property type="entry name" value="NagB/RpiA/CoA transferase-like"/>
    <property type="match status" value="2"/>
</dbReference>
<evidence type="ECO:0000313" key="6">
    <source>
        <dbReference type="Proteomes" id="UP001164481"/>
    </source>
</evidence>
<keyword evidence="2" id="KW-0808">Transferase</keyword>
<name>A0AAN1EE34_MYCSY</name>
<reference evidence="5" key="2">
    <citation type="submission" date="2022-11" db="EMBL/GenBank/DDBJ databases">
        <title>complete genomes of mycoplasma synoviae ZX313 strain and SD2 strain.</title>
        <authorList>
            <person name="Zhong Q."/>
        </authorList>
    </citation>
    <scope>NUCLEOTIDE SEQUENCE</scope>
    <source>
        <strain evidence="5">SD2</strain>
    </source>
</reference>
<dbReference type="PANTHER" id="PTHR21432:SF20">
    <property type="entry name" value="ACETYL-COA HYDROLASE"/>
    <property type="match status" value="1"/>
</dbReference>
<dbReference type="InterPro" id="IPR037171">
    <property type="entry name" value="NagB/RpiA_transferase-like"/>
</dbReference>
<dbReference type="Gene3D" id="3.30.750.70">
    <property type="entry name" value="4-hydroxybutyrate coenzyme like domains"/>
    <property type="match status" value="1"/>
</dbReference>
<organism evidence="5 6">
    <name type="scientific">Mycoplasmopsis synoviae</name>
    <name type="common">Mycoplasma synoviae</name>
    <dbReference type="NCBI Taxonomy" id="2109"/>
    <lineage>
        <taxon>Bacteria</taxon>
        <taxon>Bacillati</taxon>
        <taxon>Mycoplasmatota</taxon>
        <taxon>Mycoplasmoidales</taxon>
        <taxon>Metamycoplasmataceae</taxon>
        <taxon>Mycoplasmopsis</taxon>
    </lineage>
</organism>
<evidence type="ECO:0000259" key="3">
    <source>
        <dbReference type="Pfam" id="PF02550"/>
    </source>
</evidence>
<keyword evidence="5" id="KW-0378">Hydrolase</keyword>
<evidence type="ECO:0000256" key="1">
    <source>
        <dbReference type="ARBA" id="ARBA00009632"/>
    </source>
</evidence>
<dbReference type="Pfam" id="PF13336">
    <property type="entry name" value="AcetylCoA_hyd_C"/>
    <property type="match status" value="1"/>
</dbReference>
<evidence type="ECO:0000259" key="4">
    <source>
        <dbReference type="Pfam" id="PF13336"/>
    </source>
</evidence>
<dbReference type="InterPro" id="IPR026888">
    <property type="entry name" value="AcetylCoA_hyd_C"/>
</dbReference>
<dbReference type="Gene3D" id="3.40.1080.10">
    <property type="entry name" value="Glutaconate Coenzyme A-transferase"/>
    <property type="match status" value="1"/>
</dbReference>
<dbReference type="InterPro" id="IPR003702">
    <property type="entry name" value="ActCoA_hydro_N"/>
</dbReference>
<feature type="domain" description="Acetyl-CoA hydrolase/transferase C-terminal" evidence="4">
    <location>
        <begin position="287"/>
        <end position="438"/>
    </location>
</feature>
<protein>
    <submittedName>
        <fullName evidence="5">Acetyl-CoA hydrolase/transferase family protein</fullName>
    </submittedName>
</protein>
<dbReference type="GO" id="GO:0008775">
    <property type="term" value="F:acetate CoA-transferase activity"/>
    <property type="evidence" value="ECO:0007669"/>
    <property type="project" value="InterPro"/>
</dbReference>
<dbReference type="RefSeq" id="WP_109537234.1">
    <property type="nucleotide sequence ID" value="NZ_CP012624.1"/>
</dbReference>
<comment type="similarity">
    <text evidence="1">Belongs to the acetyl-CoA hydrolase/transferase family.</text>
</comment>
<dbReference type="Gene3D" id="3.40.1080.20">
    <property type="entry name" value="Acetyl-CoA hydrolase/transferase C-terminal domain"/>
    <property type="match status" value="1"/>
</dbReference>
<dbReference type="InterPro" id="IPR038460">
    <property type="entry name" value="AcetylCoA_hyd_C_sf"/>
</dbReference>
<dbReference type="Pfam" id="PF02550">
    <property type="entry name" value="AcetylCoA_hydro"/>
    <property type="match status" value="1"/>
</dbReference>
<dbReference type="PANTHER" id="PTHR21432">
    <property type="entry name" value="ACETYL-COA HYDROLASE-RELATED"/>
    <property type="match status" value="1"/>
</dbReference>
<evidence type="ECO:0000256" key="2">
    <source>
        <dbReference type="ARBA" id="ARBA00022679"/>
    </source>
</evidence>
<dbReference type="GO" id="GO:0006083">
    <property type="term" value="P:acetate metabolic process"/>
    <property type="evidence" value="ECO:0007669"/>
    <property type="project" value="InterPro"/>
</dbReference>
<proteinExistence type="inferred from homology"/>
<accession>A0AAN1EE34</accession>
<dbReference type="GO" id="GO:0016787">
    <property type="term" value="F:hydrolase activity"/>
    <property type="evidence" value="ECO:0007669"/>
    <property type="project" value="UniProtKB-KW"/>
</dbReference>
<dbReference type="Proteomes" id="UP001164481">
    <property type="component" value="Chromosome"/>
</dbReference>
<gene>
    <name evidence="5" type="ORF">OIE46_02890</name>
</gene>